<reference evidence="1 2" key="1">
    <citation type="submission" date="2024-05" db="EMBL/GenBank/DDBJ databases">
        <title>Long read based assembly of the Candida bracarensis genome reveals expanded adhesin content.</title>
        <authorList>
            <person name="Marcet-Houben M."/>
            <person name="Ksiezopolska E."/>
            <person name="Gabaldon T."/>
        </authorList>
    </citation>
    <scope>NUCLEOTIDE SEQUENCE [LARGE SCALE GENOMIC DNA]</scope>
    <source>
        <strain evidence="1 2">CBM6</strain>
    </source>
</reference>
<dbReference type="InterPro" id="IPR004354">
    <property type="entry name" value="Meiotic_Rec114"/>
</dbReference>
<sequence length="379" mass="44014">MSVLALSLNFNILRYSYYNDKLPAPQGFSSTFAKMKYNLWTHITTEGLSFQMEQDSTGKLRFQVVGREQIVEKKVYEKIHTSMLRIQSDVQFSAKLPVISCKYLVTSGEEQLMRRFQLELREKDFNQLYDVLLFLGTKVKDARVVNTDGVIEKVVGAHFEPSNSKLLDLINLSKNDDIATKHKNYQADILETQLTDNAEHTNLDVLCTQSYKNDELDFVHHSKDIEKMGYNSKSGEDVHHLNIENVSKISSTTLKEPNQRTEIRTRDNIQSSHHIALQDENIKDKKENIELELNNQPCTTVVGMKCPVLALDQNNNLNNMRIKSNELISLEFKPILSKSIIKKKLKDRKFMKWVREVESYFLSIDTKNSMKRRARQKFR</sequence>
<name>A0ABR4NUY4_9SACH</name>
<accession>A0ABR4NUY4</accession>
<dbReference type="Pfam" id="PF03525">
    <property type="entry name" value="Meiotic_rec114"/>
    <property type="match status" value="1"/>
</dbReference>
<protein>
    <submittedName>
        <fullName evidence="1">Uncharacterized protein</fullName>
    </submittedName>
</protein>
<evidence type="ECO:0000313" key="1">
    <source>
        <dbReference type="EMBL" id="KAL3232520.1"/>
    </source>
</evidence>
<dbReference type="Proteomes" id="UP001623330">
    <property type="component" value="Unassembled WGS sequence"/>
</dbReference>
<evidence type="ECO:0000313" key="2">
    <source>
        <dbReference type="Proteomes" id="UP001623330"/>
    </source>
</evidence>
<gene>
    <name evidence="1" type="ORF">RNJ44_04436</name>
</gene>
<comment type="caution">
    <text evidence="1">The sequence shown here is derived from an EMBL/GenBank/DDBJ whole genome shotgun (WGS) entry which is preliminary data.</text>
</comment>
<dbReference type="EMBL" id="JBEVYD010000005">
    <property type="protein sequence ID" value="KAL3232520.1"/>
    <property type="molecule type" value="Genomic_DNA"/>
</dbReference>
<organism evidence="1 2">
    <name type="scientific">Nakaseomyces bracarensis</name>
    <dbReference type="NCBI Taxonomy" id="273131"/>
    <lineage>
        <taxon>Eukaryota</taxon>
        <taxon>Fungi</taxon>
        <taxon>Dikarya</taxon>
        <taxon>Ascomycota</taxon>
        <taxon>Saccharomycotina</taxon>
        <taxon>Saccharomycetes</taxon>
        <taxon>Saccharomycetales</taxon>
        <taxon>Saccharomycetaceae</taxon>
        <taxon>Nakaseomyces</taxon>
    </lineage>
</organism>
<proteinExistence type="predicted"/>
<keyword evidence="2" id="KW-1185">Reference proteome</keyword>